<evidence type="ECO:0000313" key="6">
    <source>
        <dbReference type="Proteomes" id="UP001345219"/>
    </source>
</evidence>
<comment type="similarity">
    <text evidence="1 4">Belongs to the UDP-glycosyltransferase family.</text>
</comment>
<dbReference type="GO" id="GO:0080044">
    <property type="term" value="F:quercetin 7-O-glucosyltransferase activity"/>
    <property type="evidence" value="ECO:0007669"/>
    <property type="project" value="TreeGrafter"/>
</dbReference>
<dbReference type="PANTHER" id="PTHR11926:SF774">
    <property type="entry name" value="UDP-GLYCOSYLTRANSFERASE 85A1-RELATED"/>
    <property type="match status" value="1"/>
</dbReference>
<evidence type="ECO:0000256" key="3">
    <source>
        <dbReference type="ARBA" id="ARBA00022679"/>
    </source>
</evidence>
<reference evidence="5 6" key="1">
    <citation type="journal article" date="2023" name="Hortic Res">
        <title>Pangenome of water caltrop reveals structural variations and asymmetric subgenome divergence after allopolyploidization.</title>
        <authorList>
            <person name="Zhang X."/>
            <person name="Chen Y."/>
            <person name="Wang L."/>
            <person name="Yuan Y."/>
            <person name="Fang M."/>
            <person name="Shi L."/>
            <person name="Lu R."/>
            <person name="Comes H.P."/>
            <person name="Ma Y."/>
            <person name="Chen Y."/>
            <person name="Huang G."/>
            <person name="Zhou Y."/>
            <person name="Zheng Z."/>
            <person name="Qiu Y."/>
        </authorList>
    </citation>
    <scope>NUCLEOTIDE SEQUENCE [LARGE SCALE GENOMIC DNA]</scope>
    <source>
        <tissue evidence="5">Roots</tissue>
    </source>
</reference>
<evidence type="ECO:0000256" key="4">
    <source>
        <dbReference type="RuleBase" id="RU003718"/>
    </source>
</evidence>
<dbReference type="SUPFAM" id="SSF53756">
    <property type="entry name" value="UDP-Glycosyltransferase/glycogen phosphorylase"/>
    <property type="match status" value="1"/>
</dbReference>
<evidence type="ECO:0000256" key="1">
    <source>
        <dbReference type="ARBA" id="ARBA00009995"/>
    </source>
</evidence>
<name>A0AAN7JQY2_9MYRT</name>
<dbReference type="PANTHER" id="PTHR11926">
    <property type="entry name" value="GLUCOSYL/GLUCURONOSYL TRANSFERASES"/>
    <property type="match status" value="1"/>
</dbReference>
<dbReference type="PROSITE" id="PS00375">
    <property type="entry name" value="UDPGT"/>
    <property type="match status" value="1"/>
</dbReference>
<dbReference type="CDD" id="cd03784">
    <property type="entry name" value="GT1_Gtf-like"/>
    <property type="match status" value="1"/>
</dbReference>
<organism evidence="5 6">
    <name type="scientific">Trapa incisa</name>
    <dbReference type="NCBI Taxonomy" id="236973"/>
    <lineage>
        <taxon>Eukaryota</taxon>
        <taxon>Viridiplantae</taxon>
        <taxon>Streptophyta</taxon>
        <taxon>Embryophyta</taxon>
        <taxon>Tracheophyta</taxon>
        <taxon>Spermatophyta</taxon>
        <taxon>Magnoliopsida</taxon>
        <taxon>eudicotyledons</taxon>
        <taxon>Gunneridae</taxon>
        <taxon>Pentapetalae</taxon>
        <taxon>rosids</taxon>
        <taxon>malvids</taxon>
        <taxon>Myrtales</taxon>
        <taxon>Lythraceae</taxon>
        <taxon>Trapa</taxon>
    </lineage>
</organism>
<dbReference type="Pfam" id="PF00201">
    <property type="entry name" value="UDPGT"/>
    <property type="match status" value="1"/>
</dbReference>
<dbReference type="Gene3D" id="3.40.50.2000">
    <property type="entry name" value="Glycogen Phosphorylase B"/>
    <property type="match status" value="2"/>
</dbReference>
<evidence type="ECO:0000256" key="2">
    <source>
        <dbReference type="ARBA" id="ARBA00022676"/>
    </source>
</evidence>
<gene>
    <name evidence="5" type="ORF">SAY87_020592</name>
</gene>
<dbReference type="EMBL" id="JAXIOK010000016">
    <property type="protein sequence ID" value="KAK4751794.1"/>
    <property type="molecule type" value="Genomic_DNA"/>
</dbReference>
<dbReference type="FunFam" id="3.40.50.2000:FF:000027">
    <property type="entry name" value="Glycosyltransferase"/>
    <property type="match status" value="1"/>
</dbReference>
<keyword evidence="2 4" id="KW-0328">Glycosyltransferase</keyword>
<keyword evidence="3 4" id="KW-0808">Transferase</keyword>
<dbReference type="GO" id="GO:0080043">
    <property type="term" value="F:quercetin 3-O-glucosyltransferase activity"/>
    <property type="evidence" value="ECO:0007669"/>
    <property type="project" value="TreeGrafter"/>
</dbReference>
<sequence length="287" mass="32716">MVKRCWYTGYSKHQGGPHIHLLWIERNKKATFIAVNTFDELEQEALEVLRTMLPPMYTIGPLQHLLEQVDDDGLKSIGSNLWKEDRGCFEWLDTKPPRSVIFVNFGSVTVISSHHLVEFAWGLTNSNQTFVWVVRPDLVSGESAILPMEFVAATEERGLMMEWVPQEEILKHEAVGAFLTHSGWNSTMESLAAGVPVICWPFFAEQQTNCRYCCTEWGIGKEIDSDVKRDEVESLVREFMEGEGGKEMRSRALDWKKKARDASAYPSGSSYLNLKKLLDKLLLASRK</sequence>
<evidence type="ECO:0008006" key="7">
    <source>
        <dbReference type="Google" id="ProtNLM"/>
    </source>
</evidence>
<evidence type="ECO:0000313" key="5">
    <source>
        <dbReference type="EMBL" id="KAK4751794.1"/>
    </source>
</evidence>
<proteinExistence type="inferred from homology"/>
<accession>A0AAN7JQY2</accession>
<dbReference type="AlphaFoldDB" id="A0AAN7JQY2"/>
<keyword evidence="6" id="KW-1185">Reference proteome</keyword>
<dbReference type="Proteomes" id="UP001345219">
    <property type="component" value="Chromosome 16"/>
</dbReference>
<dbReference type="InterPro" id="IPR002213">
    <property type="entry name" value="UDP_glucos_trans"/>
</dbReference>
<protein>
    <recommendedName>
        <fullName evidence="7">UDP-glycosyltransferases domain-containing protein</fullName>
    </recommendedName>
</protein>
<dbReference type="InterPro" id="IPR035595">
    <property type="entry name" value="UDP_glycos_trans_CS"/>
</dbReference>
<comment type="caution">
    <text evidence="5">The sequence shown here is derived from an EMBL/GenBank/DDBJ whole genome shotgun (WGS) entry which is preliminary data.</text>
</comment>